<accession>A0A1G6PR29</accession>
<keyword evidence="3" id="KW-1185">Reference proteome</keyword>
<reference evidence="2 3" key="1">
    <citation type="submission" date="2016-10" db="EMBL/GenBank/DDBJ databases">
        <authorList>
            <person name="de Groot N.N."/>
        </authorList>
    </citation>
    <scope>NUCLEOTIDE SEQUENCE [LARGE SCALE GENOMIC DNA]</scope>
    <source>
        <strain evidence="2 3">DSM 16619</strain>
    </source>
</reference>
<keyword evidence="1" id="KW-0472">Membrane</keyword>
<evidence type="ECO:0000256" key="1">
    <source>
        <dbReference type="SAM" id="Phobius"/>
    </source>
</evidence>
<proteinExistence type="predicted"/>
<dbReference type="InterPro" id="IPR045919">
    <property type="entry name" value="DUF6338"/>
</dbReference>
<evidence type="ECO:0000313" key="2">
    <source>
        <dbReference type="EMBL" id="SDC82431.1"/>
    </source>
</evidence>
<gene>
    <name evidence="2" type="ORF">SAMN05192589_103313</name>
</gene>
<keyword evidence="1" id="KW-0812">Transmembrane</keyword>
<dbReference type="AlphaFoldDB" id="A0A1G6PR29"/>
<dbReference type="RefSeq" id="WP_139160340.1">
    <property type="nucleotide sequence ID" value="NZ_FMZC01000003.1"/>
</dbReference>
<dbReference type="Proteomes" id="UP000198781">
    <property type="component" value="Unassembled WGS sequence"/>
</dbReference>
<dbReference type="Pfam" id="PF19865">
    <property type="entry name" value="DUF6338"/>
    <property type="match status" value="1"/>
</dbReference>
<sequence length="213" mass="23251">MPELSKDVVALLQYLAPGFLVAWVYFGLTSHIKPSQFERVVQALVFTVAVQAIVAMEKWGAERIGSRWFSLGEWTSESTLMASMATAILLGVGVSTLTNTDGIHALARKLGLSKRSGHPGEWFGAFCDCPRYVVLQLKDGSRIYGWPSRWPSESSNGHFFITDVTRQANGETQVLVQLEGILIDAKDVASVEFVKEPETNDGQAPSTCDPTAA</sequence>
<name>A0A1G6PR29_9BURK</name>
<dbReference type="EMBL" id="FMZC01000003">
    <property type="protein sequence ID" value="SDC82431.1"/>
    <property type="molecule type" value="Genomic_DNA"/>
</dbReference>
<feature type="transmembrane region" description="Helical" evidence="1">
    <location>
        <begin position="12"/>
        <end position="28"/>
    </location>
</feature>
<dbReference type="OrthoDB" id="9154573at2"/>
<keyword evidence="1" id="KW-1133">Transmembrane helix</keyword>
<organism evidence="2 3">
    <name type="scientific">Paracidovorax valerianellae</name>
    <dbReference type="NCBI Taxonomy" id="187868"/>
    <lineage>
        <taxon>Bacteria</taxon>
        <taxon>Pseudomonadati</taxon>
        <taxon>Pseudomonadota</taxon>
        <taxon>Betaproteobacteria</taxon>
        <taxon>Burkholderiales</taxon>
        <taxon>Comamonadaceae</taxon>
        <taxon>Paracidovorax</taxon>
    </lineage>
</organism>
<protein>
    <submittedName>
        <fullName evidence="2">Uncharacterized protein</fullName>
    </submittedName>
</protein>
<evidence type="ECO:0000313" key="3">
    <source>
        <dbReference type="Proteomes" id="UP000198781"/>
    </source>
</evidence>